<protein>
    <recommendedName>
        <fullName evidence="4">Queuine tRNA-ribosyltransferase</fullName>
        <ecNumber evidence="4">2.4.2.29</ecNumber>
    </recommendedName>
    <alternativeName>
        <fullName evidence="4">Guanine insertion enzyme</fullName>
    </alternativeName>
    <alternativeName>
        <fullName evidence="4">tRNA-guanine transglycosylase</fullName>
    </alternativeName>
</protein>
<dbReference type="HAMAP" id="MF_00168">
    <property type="entry name" value="Q_tRNA_Tgt"/>
    <property type="match status" value="1"/>
</dbReference>
<keyword evidence="3 4" id="KW-0819">tRNA processing</keyword>
<comment type="catalytic activity">
    <reaction evidence="4">
        <text>7-aminomethyl-7-carbaguanine + guanosine(34) in tRNA = 7-aminomethyl-7-carbaguanosine(34) in tRNA + guanine</text>
        <dbReference type="Rhea" id="RHEA:24104"/>
        <dbReference type="Rhea" id="RHEA-COMP:10341"/>
        <dbReference type="Rhea" id="RHEA-COMP:10342"/>
        <dbReference type="ChEBI" id="CHEBI:16235"/>
        <dbReference type="ChEBI" id="CHEBI:58703"/>
        <dbReference type="ChEBI" id="CHEBI:74269"/>
        <dbReference type="ChEBI" id="CHEBI:82833"/>
        <dbReference type="EC" id="2.4.2.29"/>
    </reaction>
</comment>
<dbReference type="NCBIfam" id="TIGR00430">
    <property type="entry name" value="Q_tRNA_tgt"/>
    <property type="match status" value="1"/>
</dbReference>
<dbReference type="EMBL" id="JAATJS010000004">
    <property type="protein sequence ID" value="NIX77758.1"/>
    <property type="molecule type" value="Genomic_DNA"/>
</dbReference>
<evidence type="ECO:0000259" key="5">
    <source>
        <dbReference type="Pfam" id="PF01702"/>
    </source>
</evidence>
<dbReference type="InterPro" id="IPR036511">
    <property type="entry name" value="TGT-like_sf"/>
</dbReference>
<feature type="binding site" evidence="4">
    <location>
        <position position="218"/>
    </location>
    <ligand>
        <name>substrate</name>
    </ligand>
</feature>
<feature type="active site" description="Proton acceptor" evidence="4">
    <location>
        <position position="94"/>
    </location>
</feature>
<feature type="binding site" evidence="4">
    <location>
        <position position="191"/>
    </location>
    <ligand>
        <name>substrate</name>
    </ligand>
</feature>
<dbReference type="Gene3D" id="3.20.20.105">
    <property type="entry name" value="Queuine tRNA-ribosyltransferase-like"/>
    <property type="match status" value="1"/>
</dbReference>
<dbReference type="InterPro" id="IPR050076">
    <property type="entry name" value="ArchSynthase1/Queuine_TRR"/>
</dbReference>
<gene>
    <name evidence="4 6" type="primary">tgt</name>
    <name evidence="6" type="ORF">HB375_14240</name>
</gene>
<feature type="active site" description="Nucleophile" evidence="4">
    <location>
        <position position="268"/>
    </location>
</feature>
<comment type="function">
    <text evidence="4">Catalyzes the base-exchange of a guanine (G) residue with the queuine precursor 7-aminomethyl-7-deazaguanine (PreQ1) at position 34 (anticodon wobble position) in tRNAs with GU(N) anticodons (tRNA-Asp, -Asn, -His and -Tyr). Catalysis occurs through a double-displacement mechanism. The nucleophile active site attacks the C1' of nucleotide 34 to detach the guanine base from the RNA, forming a covalent enzyme-RNA intermediate. The proton acceptor active site deprotonates the incoming PreQ1, allowing a nucleophilic attack on the C1' of the ribose to form the product. After dissociation, two additional enzymatic reactions on the tRNA convert PreQ1 to queuine (Q), resulting in the hypermodified nucleoside queuosine (7-(((4,5-cis-dihydroxy-2-cyclopenten-1-yl)amino)methyl)-7-deazaguanosine).</text>
</comment>
<evidence type="ECO:0000256" key="2">
    <source>
        <dbReference type="ARBA" id="ARBA00022679"/>
    </source>
</evidence>
<evidence type="ECO:0000256" key="1">
    <source>
        <dbReference type="ARBA" id="ARBA00022676"/>
    </source>
</evidence>
<dbReference type="Proteomes" id="UP000707352">
    <property type="component" value="Unassembled WGS sequence"/>
</dbReference>
<comment type="pathway">
    <text evidence="4">tRNA modification; tRNA-queuosine biosynthesis.</text>
</comment>
<evidence type="ECO:0000256" key="3">
    <source>
        <dbReference type="ARBA" id="ARBA00022694"/>
    </source>
</evidence>
<keyword evidence="7" id="KW-1185">Reference proteome</keyword>
<keyword evidence="4" id="KW-0671">Queuosine biosynthesis</keyword>
<organism evidence="6 7">
    <name type="scientific">Microvirga terricola</name>
    <dbReference type="NCBI Taxonomy" id="2719797"/>
    <lineage>
        <taxon>Bacteria</taxon>
        <taxon>Pseudomonadati</taxon>
        <taxon>Pseudomonadota</taxon>
        <taxon>Alphaproteobacteria</taxon>
        <taxon>Hyphomicrobiales</taxon>
        <taxon>Methylobacteriaceae</taxon>
        <taxon>Microvirga</taxon>
    </lineage>
</organism>
<dbReference type="GO" id="GO:0016757">
    <property type="term" value="F:glycosyltransferase activity"/>
    <property type="evidence" value="ECO:0007669"/>
    <property type="project" value="UniProtKB-KW"/>
</dbReference>
<feature type="binding site" evidence="4">
    <location>
        <begin position="94"/>
        <end position="98"/>
    </location>
    <ligand>
        <name>substrate</name>
    </ligand>
</feature>
<evidence type="ECO:0000256" key="4">
    <source>
        <dbReference type="HAMAP-Rule" id="MF_00168"/>
    </source>
</evidence>
<dbReference type="RefSeq" id="WP_167673643.1">
    <property type="nucleotide sequence ID" value="NZ_JAATJS010000004.1"/>
</dbReference>
<dbReference type="NCBIfam" id="TIGR00449">
    <property type="entry name" value="tgt_general"/>
    <property type="match status" value="1"/>
</dbReference>
<feature type="region of interest" description="RNA binding" evidence="4">
    <location>
        <begin position="249"/>
        <end position="255"/>
    </location>
</feature>
<proteinExistence type="inferred from homology"/>
<comment type="similarity">
    <text evidence="4">Belongs to the queuine tRNA-ribosyltransferase family.</text>
</comment>
<accession>A0ABX0VDM0</accession>
<feature type="binding site" evidence="4">
    <location>
        <position position="148"/>
    </location>
    <ligand>
        <name>substrate</name>
    </ligand>
</feature>
<dbReference type="PANTHER" id="PTHR46499:SF1">
    <property type="entry name" value="QUEUINE TRNA-RIBOSYLTRANSFERASE"/>
    <property type="match status" value="1"/>
</dbReference>
<dbReference type="PANTHER" id="PTHR46499">
    <property type="entry name" value="QUEUINE TRNA-RIBOSYLTRANSFERASE"/>
    <property type="match status" value="1"/>
</dbReference>
<evidence type="ECO:0000313" key="6">
    <source>
        <dbReference type="EMBL" id="NIX77758.1"/>
    </source>
</evidence>
<comment type="caution">
    <text evidence="4">Lacks conserved residue(s) required for the propagation of feature annotation.</text>
</comment>
<feature type="region of interest" description="RNA binding; important for wobble base 34 recognition" evidence="4">
    <location>
        <begin position="273"/>
        <end position="277"/>
    </location>
</feature>
<reference evidence="6 7" key="1">
    <citation type="submission" date="2020-03" db="EMBL/GenBank/DDBJ databases">
        <title>The genome sequence of Microvirga sp. c23x22.</title>
        <authorList>
            <person name="Zhang X."/>
        </authorList>
    </citation>
    <scope>NUCLEOTIDE SEQUENCE [LARGE SCALE GENOMIC DNA]</scope>
    <source>
        <strain evidence="7">c23x22</strain>
    </source>
</reference>
<dbReference type="SUPFAM" id="SSF51713">
    <property type="entry name" value="tRNA-guanine transglycosylase"/>
    <property type="match status" value="1"/>
</dbReference>
<feature type="domain" description="tRNA-guanine(15) transglycosylase-like" evidence="5">
    <location>
        <begin position="16"/>
        <end position="370"/>
    </location>
</feature>
<evidence type="ECO:0000313" key="7">
    <source>
        <dbReference type="Proteomes" id="UP000707352"/>
    </source>
</evidence>
<comment type="subunit">
    <text evidence="4">Homodimer. Within each dimer, one monomer is responsible for RNA recognition and catalysis, while the other monomer binds to the replacement base PreQ1.</text>
</comment>
<name>A0ABX0VDM0_9HYPH</name>
<keyword evidence="1 4" id="KW-0328">Glycosyltransferase</keyword>
<sequence length="387" mass="42735">MTTDQFSFTVTKTDGAARTGEIRMPRGVIRTPAFMPVGTAATVKAMYPDQVKALGADVVLGNTYHLMLRPTAERVAKLGGLHKFMNWPYPILTDSGGFQVMSLSALRKIDENGVTFQSHIDGSTHVMTPERSIEIQGLLGSDIQMQLDECVKLPCTDAVAEKAMQLSLRWAERCRVAFGEQPGRAMFGIVQGGAVERLRIESAKELAQLDLKGYAIGGLAVGEPQEVMLRMIETVEPHMPKEKPRYLMGVGTPDDIVESVRRGVDMFDCVMPTRAGRHGQVFTRHGRMNLRNARFAEDLRPLDADSKCVASNTYSRAYLHHLVRSNEILGMMLLTWNNLAYYQELMAGLRKAIADGRLEDYIGEVKESWAKGERDGKAENGAVAASA</sequence>
<dbReference type="Pfam" id="PF01702">
    <property type="entry name" value="TGT"/>
    <property type="match status" value="1"/>
</dbReference>
<comment type="caution">
    <text evidence="6">The sequence shown here is derived from an EMBL/GenBank/DDBJ whole genome shotgun (WGS) entry which is preliminary data.</text>
</comment>
<dbReference type="InterPro" id="IPR004803">
    <property type="entry name" value="TGT"/>
</dbReference>
<keyword evidence="2 4" id="KW-0808">Transferase</keyword>
<dbReference type="EC" id="2.4.2.29" evidence="4"/>
<dbReference type="InterPro" id="IPR002616">
    <property type="entry name" value="tRNA_ribo_trans-like"/>
</dbReference>